<reference evidence="4 6" key="2">
    <citation type="submission" date="2016-10" db="EMBL/GenBank/DDBJ databases">
        <authorList>
            <person name="de Groot N.N."/>
        </authorList>
    </citation>
    <scope>NUCLEOTIDE SEQUENCE [LARGE SCALE GENOMIC DNA]</scope>
    <source>
        <strain evidence="4 6">DSM 2895</strain>
    </source>
</reference>
<keyword evidence="1" id="KW-1133">Transmembrane helix</keyword>
<dbReference type="OrthoDB" id="846150at2"/>
<dbReference type="AlphaFoldDB" id="A0A0M0H4C2"/>
<gene>
    <name evidence="3" type="ORF">AF333_17185</name>
    <name evidence="4" type="ORF">SAMN04487909_12220</name>
</gene>
<sequence length="499" mass="54913">MSLNRTTVKKRRNKINVILMSVMFFFHIFLGTEASAKPVFNGSKVDQYMEKAMERLGIPGASIGIVKGDKLIYLKGYGVAGPEQAPVTPQTPFVLGSTSKSITALATMQLVDEGKVKLDAPVQTYLPWFRLADEEASAKITVKDLLHQTSGISTYEGRATLVSDDIPIDDFIRRMKSVPLAQPVGSMYQYSNLNYDILGGIIQKASQQPYGDYVREHIFKPLNMRHSTAYVEEAKGYGLATGHQTIFGFVVPTKQLSHTGGVPDGSLISSAEDMSNYLIAQMNGGRFSNRVVLSEASVNQMHKPAVSTGDDTFYGMGWGIKGNIIEHSGATENSSSYLMMDGEYGVVLLFNSIDYMVSYDQIVLGIKEVLHGGEPSVDELPNFKATYLIVDLILLILVALYILSLRSLFKWRNKYKVTRLGSIISITLLLLLNILVPLGILVGIPKFLVPWPVALVFLPGITHFLLIFSLLLLVVGVIKAVNLARFVVRSQKQGNGNHV</sequence>
<feature type="domain" description="Beta-lactamase-related" evidence="2">
    <location>
        <begin position="45"/>
        <end position="349"/>
    </location>
</feature>
<keyword evidence="5" id="KW-1185">Reference proteome</keyword>
<dbReference type="Gene3D" id="3.40.710.10">
    <property type="entry name" value="DD-peptidase/beta-lactamase superfamily"/>
    <property type="match status" value="1"/>
</dbReference>
<dbReference type="PANTHER" id="PTHR46825:SF9">
    <property type="entry name" value="BETA-LACTAMASE-RELATED DOMAIN-CONTAINING PROTEIN"/>
    <property type="match status" value="1"/>
</dbReference>
<evidence type="ECO:0000313" key="3">
    <source>
        <dbReference type="EMBL" id="KON96955.1"/>
    </source>
</evidence>
<keyword evidence="1" id="KW-0472">Membrane</keyword>
<dbReference type="PATRIC" id="fig|47500.9.peg.4960"/>
<dbReference type="STRING" id="47500.AF333_17185"/>
<feature type="transmembrane region" description="Helical" evidence="1">
    <location>
        <begin position="456"/>
        <end position="481"/>
    </location>
</feature>
<dbReference type="Proteomes" id="UP000182836">
    <property type="component" value="Unassembled WGS sequence"/>
</dbReference>
<dbReference type="SUPFAM" id="SSF56601">
    <property type="entry name" value="beta-lactamase/transpeptidase-like"/>
    <property type="match status" value="1"/>
</dbReference>
<name>A0A0M0H4C2_ANEMI</name>
<dbReference type="InterPro" id="IPR050491">
    <property type="entry name" value="AmpC-like"/>
</dbReference>
<dbReference type="Proteomes" id="UP000037269">
    <property type="component" value="Unassembled WGS sequence"/>
</dbReference>
<dbReference type="RefSeq" id="WP_043064627.1">
    <property type="nucleotide sequence ID" value="NZ_BJOA01000130.1"/>
</dbReference>
<dbReference type="EMBL" id="FNED01000022">
    <property type="protein sequence ID" value="SDJ60556.1"/>
    <property type="molecule type" value="Genomic_DNA"/>
</dbReference>
<proteinExistence type="predicted"/>
<keyword evidence="1" id="KW-0812">Transmembrane</keyword>
<evidence type="ECO:0000313" key="4">
    <source>
        <dbReference type="EMBL" id="SDJ60556.1"/>
    </source>
</evidence>
<dbReference type="Pfam" id="PF00144">
    <property type="entry name" value="Beta-lactamase"/>
    <property type="match status" value="1"/>
</dbReference>
<dbReference type="InterPro" id="IPR012338">
    <property type="entry name" value="Beta-lactam/transpept-like"/>
</dbReference>
<dbReference type="GeneID" id="42306901"/>
<evidence type="ECO:0000259" key="2">
    <source>
        <dbReference type="Pfam" id="PF00144"/>
    </source>
</evidence>
<accession>A0A0M0H4C2</accession>
<protein>
    <submittedName>
        <fullName evidence="3 4">Beta-lactamase</fullName>
    </submittedName>
</protein>
<organism evidence="3 5">
    <name type="scientific">Aneurinibacillus migulanus</name>
    <name type="common">Bacillus migulanus</name>
    <dbReference type="NCBI Taxonomy" id="47500"/>
    <lineage>
        <taxon>Bacteria</taxon>
        <taxon>Bacillati</taxon>
        <taxon>Bacillota</taxon>
        <taxon>Bacilli</taxon>
        <taxon>Bacillales</taxon>
        <taxon>Paenibacillaceae</taxon>
        <taxon>Aneurinibacillus group</taxon>
        <taxon>Aneurinibacillus</taxon>
    </lineage>
</organism>
<evidence type="ECO:0000256" key="1">
    <source>
        <dbReference type="SAM" id="Phobius"/>
    </source>
</evidence>
<reference evidence="3 5" key="1">
    <citation type="submission" date="2015-07" db="EMBL/GenBank/DDBJ databases">
        <title>Fjat-14205 dsm 2895.</title>
        <authorList>
            <person name="Liu B."/>
            <person name="Wang J."/>
            <person name="Zhu Y."/>
            <person name="Liu G."/>
            <person name="Chen Q."/>
            <person name="Chen Z."/>
            <person name="Lan J."/>
            <person name="Che J."/>
            <person name="Ge C."/>
            <person name="Shi H."/>
            <person name="Pan Z."/>
            <person name="Liu X."/>
        </authorList>
    </citation>
    <scope>NUCLEOTIDE SEQUENCE [LARGE SCALE GENOMIC DNA]</scope>
    <source>
        <strain evidence="3 5">DSM 2895</strain>
    </source>
</reference>
<evidence type="ECO:0000313" key="6">
    <source>
        <dbReference type="Proteomes" id="UP000182836"/>
    </source>
</evidence>
<feature type="transmembrane region" description="Helical" evidence="1">
    <location>
        <begin position="385"/>
        <end position="403"/>
    </location>
</feature>
<evidence type="ECO:0000313" key="5">
    <source>
        <dbReference type="Proteomes" id="UP000037269"/>
    </source>
</evidence>
<dbReference type="EMBL" id="LGUG01000004">
    <property type="protein sequence ID" value="KON96955.1"/>
    <property type="molecule type" value="Genomic_DNA"/>
</dbReference>
<feature type="transmembrane region" description="Helical" evidence="1">
    <location>
        <begin position="423"/>
        <end position="444"/>
    </location>
</feature>
<dbReference type="InterPro" id="IPR001466">
    <property type="entry name" value="Beta-lactam-related"/>
</dbReference>
<dbReference type="PANTHER" id="PTHR46825">
    <property type="entry name" value="D-ALANYL-D-ALANINE-CARBOXYPEPTIDASE/ENDOPEPTIDASE AMPH"/>
    <property type="match status" value="1"/>
</dbReference>